<evidence type="ECO:0000313" key="2">
    <source>
        <dbReference type="Proteomes" id="UP000823868"/>
    </source>
</evidence>
<reference evidence="1" key="1">
    <citation type="journal article" date="2021" name="PeerJ">
        <title>Extensive microbial diversity within the chicken gut microbiome revealed by metagenomics and culture.</title>
        <authorList>
            <person name="Gilroy R."/>
            <person name="Ravi A."/>
            <person name="Getino M."/>
            <person name="Pursley I."/>
            <person name="Horton D.L."/>
            <person name="Alikhan N.F."/>
            <person name="Baker D."/>
            <person name="Gharbi K."/>
            <person name="Hall N."/>
            <person name="Watson M."/>
            <person name="Adriaenssens E.M."/>
            <person name="Foster-Nyarko E."/>
            <person name="Jarju S."/>
            <person name="Secka A."/>
            <person name="Antonio M."/>
            <person name="Oren A."/>
            <person name="Chaudhuri R.R."/>
            <person name="La Ragione R."/>
            <person name="Hildebrand F."/>
            <person name="Pallen M.J."/>
        </authorList>
    </citation>
    <scope>NUCLEOTIDE SEQUENCE</scope>
    <source>
        <strain evidence="1">ChiBcec16_6824</strain>
    </source>
</reference>
<proteinExistence type="predicted"/>
<evidence type="ECO:0000313" key="1">
    <source>
        <dbReference type="EMBL" id="HIY20697.1"/>
    </source>
</evidence>
<gene>
    <name evidence="1" type="ORF">H9841_02190</name>
</gene>
<dbReference type="InterPro" id="IPR027396">
    <property type="entry name" value="DsrEFH-like"/>
</dbReference>
<dbReference type="NCBIfam" id="NF040732">
    <property type="entry name" value="DsrE_rel_SaoD"/>
    <property type="match status" value="1"/>
</dbReference>
<accession>A0A9D1Y7W5</accession>
<dbReference type="AlphaFoldDB" id="A0A9D1Y7W5"/>
<reference evidence="1" key="2">
    <citation type="submission" date="2021-04" db="EMBL/GenBank/DDBJ databases">
        <authorList>
            <person name="Gilroy R."/>
        </authorList>
    </citation>
    <scope>NUCLEOTIDE SEQUENCE</scope>
    <source>
        <strain evidence="1">ChiBcec16_6824</strain>
    </source>
</reference>
<dbReference type="EMBL" id="DXDX01000043">
    <property type="protein sequence ID" value="HIY20697.1"/>
    <property type="molecule type" value="Genomic_DNA"/>
</dbReference>
<dbReference type="Proteomes" id="UP000823868">
    <property type="component" value="Unassembled WGS sequence"/>
</dbReference>
<comment type="caution">
    <text evidence="1">The sequence shown here is derived from an EMBL/GenBank/DDBJ whole genome shotgun (WGS) entry which is preliminary data.</text>
</comment>
<dbReference type="SUPFAM" id="SSF75169">
    <property type="entry name" value="DsrEFH-like"/>
    <property type="match status" value="1"/>
</dbReference>
<organism evidence="1 2">
    <name type="scientific">Candidatus Flavonifractor merdigallinarum</name>
    <dbReference type="NCBI Taxonomy" id="2838589"/>
    <lineage>
        <taxon>Bacteria</taxon>
        <taxon>Bacillati</taxon>
        <taxon>Bacillota</taxon>
        <taxon>Clostridia</taxon>
        <taxon>Eubacteriales</taxon>
        <taxon>Oscillospiraceae</taxon>
        <taxon>Flavonifractor</taxon>
    </lineage>
</organism>
<protein>
    <submittedName>
        <fullName evidence="1">Sulfur reduction protein DsrE</fullName>
    </submittedName>
</protein>
<sequence>MKVAYLFESEHAREILENMIIPQLEKGTHVAEVAGMMFFFDNCYMLVEGNDIAARLSALAEKTGMLLMACDRCCIQREIDDKLIPPAGIGCFPNVYTALAGANVDQVITL</sequence>
<name>A0A9D1Y7W5_9FIRM</name>